<keyword evidence="2 3" id="KW-0238">DNA-binding</keyword>
<organism evidence="5 6">
    <name type="scientific">Niallia nealsonii</name>
    <dbReference type="NCBI Taxonomy" id="115979"/>
    <lineage>
        <taxon>Bacteria</taxon>
        <taxon>Bacillati</taxon>
        <taxon>Bacillota</taxon>
        <taxon>Bacilli</taxon>
        <taxon>Bacillales</taxon>
        <taxon>Bacillaceae</taxon>
        <taxon>Niallia</taxon>
    </lineage>
</organism>
<dbReference type="InterPro" id="IPR009057">
    <property type="entry name" value="Homeodomain-like_sf"/>
</dbReference>
<dbReference type="RefSeq" id="WP_101175683.1">
    <property type="nucleotide sequence ID" value="NZ_PISE01000008.1"/>
</dbReference>
<proteinExistence type="predicted"/>
<evidence type="ECO:0000256" key="2">
    <source>
        <dbReference type="ARBA" id="ARBA00023125"/>
    </source>
</evidence>
<feature type="domain" description="HTH tetR-type" evidence="4">
    <location>
        <begin position="3"/>
        <end position="63"/>
    </location>
</feature>
<dbReference type="NCBIfam" id="NF037937">
    <property type="entry name" value="septum_RefZ"/>
    <property type="match status" value="1"/>
</dbReference>
<dbReference type="EMBL" id="PISE01000008">
    <property type="protein sequence ID" value="PKG24969.1"/>
    <property type="molecule type" value="Genomic_DNA"/>
</dbReference>
<evidence type="ECO:0000256" key="1">
    <source>
        <dbReference type="ARBA" id="ARBA00022491"/>
    </source>
</evidence>
<sequence length="207" mass="24636">MKRNSKDSIIEAAITLFNRNGYDGTSIRDIAAHAHVNVANISYYFNGKHGLLEYCFTSYFEKYLEEIEDVYRDILLDPTEKLKKIAESIIHFHCLHPHLTRFVLREVSIDSQVVREIMSTYYVKERFYLTKILEEGIEKKQFKKQMISYSIIQLKSLLSMPFLNAFYLTEVLHVYVRESYFAKKYSEEIYRWIDEVICFHKESLSIP</sequence>
<dbReference type="Proteomes" id="UP000233375">
    <property type="component" value="Unassembled WGS sequence"/>
</dbReference>
<evidence type="ECO:0000313" key="5">
    <source>
        <dbReference type="EMBL" id="PKG24969.1"/>
    </source>
</evidence>
<protein>
    <submittedName>
        <fullName evidence="5">TetR family transcriptional regulator</fullName>
    </submittedName>
</protein>
<accession>A0A2N0Z636</accession>
<dbReference type="SUPFAM" id="SSF48498">
    <property type="entry name" value="Tetracyclin repressor-like, C-terminal domain"/>
    <property type="match status" value="1"/>
</dbReference>
<dbReference type="PANTHER" id="PTHR43479">
    <property type="entry name" value="ACREF/ENVCD OPERON REPRESSOR-RELATED"/>
    <property type="match status" value="1"/>
</dbReference>
<comment type="caution">
    <text evidence="5">The sequence shown here is derived from an EMBL/GenBank/DDBJ whole genome shotgun (WGS) entry which is preliminary data.</text>
</comment>
<dbReference type="OrthoDB" id="9789566at2"/>
<name>A0A2N0Z636_9BACI</name>
<evidence type="ECO:0000313" key="6">
    <source>
        <dbReference type="Proteomes" id="UP000233375"/>
    </source>
</evidence>
<dbReference type="AlphaFoldDB" id="A0A2N0Z636"/>
<dbReference type="PROSITE" id="PS01081">
    <property type="entry name" value="HTH_TETR_1"/>
    <property type="match status" value="1"/>
</dbReference>
<keyword evidence="6" id="KW-1185">Reference proteome</keyword>
<dbReference type="InterPro" id="IPR050624">
    <property type="entry name" value="HTH-type_Tx_Regulator"/>
</dbReference>
<evidence type="ECO:0000259" key="4">
    <source>
        <dbReference type="PROSITE" id="PS50977"/>
    </source>
</evidence>
<dbReference type="GO" id="GO:0003677">
    <property type="term" value="F:DNA binding"/>
    <property type="evidence" value="ECO:0007669"/>
    <property type="project" value="UniProtKB-UniRule"/>
</dbReference>
<dbReference type="Gene3D" id="1.10.357.10">
    <property type="entry name" value="Tetracycline Repressor, domain 2"/>
    <property type="match status" value="1"/>
</dbReference>
<dbReference type="PANTHER" id="PTHR43479:SF11">
    <property type="entry name" value="ACREF_ENVCD OPERON REPRESSOR-RELATED"/>
    <property type="match status" value="1"/>
</dbReference>
<gene>
    <name evidence="5" type="ORF">CWS01_03600</name>
</gene>
<evidence type="ECO:0000256" key="3">
    <source>
        <dbReference type="PROSITE-ProRule" id="PRU00335"/>
    </source>
</evidence>
<dbReference type="Gene3D" id="1.10.10.60">
    <property type="entry name" value="Homeodomain-like"/>
    <property type="match status" value="1"/>
</dbReference>
<dbReference type="InterPro" id="IPR023772">
    <property type="entry name" value="DNA-bd_HTH_TetR-type_CS"/>
</dbReference>
<reference evidence="5 6" key="1">
    <citation type="journal article" date="2003" name="Int. J. Syst. Evol. Microbiol.">
        <title>Bacillus nealsonii sp. nov., isolated from a spacecraft-assembly facility, whose spores are gamma-radiation resistant.</title>
        <authorList>
            <person name="Venkateswaran K."/>
            <person name="Kempf M."/>
            <person name="Chen F."/>
            <person name="Satomi M."/>
            <person name="Nicholson W."/>
            <person name="Kern R."/>
        </authorList>
    </citation>
    <scope>NUCLEOTIDE SEQUENCE [LARGE SCALE GENOMIC DNA]</scope>
    <source>
        <strain evidence="5 6">FO-92</strain>
    </source>
</reference>
<dbReference type="SUPFAM" id="SSF46689">
    <property type="entry name" value="Homeodomain-like"/>
    <property type="match status" value="1"/>
</dbReference>
<dbReference type="Pfam" id="PF00440">
    <property type="entry name" value="TetR_N"/>
    <property type="match status" value="1"/>
</dbReference>
<dbReference type="InterPro" id="IPR036271">
    <property type="entry name" value="Tet_transcr_reg_TetR-rel_C_sf"/>
</dbReference>
<dbReference type="InterPro" id="IPR001647">
    <property type="entry name" value="HTH_TetR"/>
</dbReference>
<dbReference type="PRINTS" id="PR00455">
    <property type="entry name" value="HTHTETR"/>
</dbReference>
<dbReference type="PROSITE" id="PS50977">
    <property type="entry name" value="HTH_TETR_2"/>
    <property type="match status" value="1"/>
</dbReference>
<feature type="DNA-binding region" description="H-T-H motif" evidence="3">
    <location>
        <begin position="26"/>
        <end position="45"/>
    </location>
</feature>
<keyword evidence="1" id="KW-0678">Repressor</keyword>